<evidence type="ECO:0000256" key="1">
    <source>
        <dbReference type="SAM" id="MobiDB-lite"/>
    </source>
</evidence>
<gene>
    <name evidence="2" type="ORF">C2845_PM09G13460</name>
</gene>
<dbReference type="OrthoDB" id="682567at2759"/>
<dbReference type="PANTHER" id="PTHR33087">
    <property type="entry name" value="OS07G0539200 PROTEIN"/>
    <property type="match status" value="1"/>
</dbReference>
<dbReference type="EMBL" id="PQIB02000006">
    <property type="protein sequence ID" value="RLN12339.1"/>
    <property type="molecule type" value="Genomic_DNA"/>
</dbReference>
<feature type="compositionally biased region" description="Low complexity" evidence="1">
    <location>
        <begin position="288"/>
        <end position="300"/>
    </location>
</feature>
<dbReference type="AlphaFoldDB" id="A0A3L6S126"/>
<evidence type="ECO:0008006" key="4">
    <source>
        <dbReference type="Google" id="ProtNLM"/>
    </source>
</evidence>
<name>A0A3L6S126_PANMI</name>
<dbReference type="Proteomes" id="UP000275267">
    <property type="component" value="Unassembled WGS sequence"/>
</dbReference>
<sequence>MAQPGDPASRPEEGFVFATNTRDMDRELARLTSSAVLVWLGRDRPEVGVDVIERAFCTQFAIPQGDLTVAKHHPEDFIVDFKHRHHRDAAVELRDFPFGNLDIRIRPWQLPTHGNHVDLRYHARLCMEGVPLHAWNESICNKLVSGYAGLHYVEEPLRKEDTRTINTWTWIKNPSSIPKVSWLTLSDRAVEVHDGYAAPSGSSRGRRSLCFRVIVHLDLLEDPPGRDGRSPPPKDYKWHYGIIDGERTPRSRHDPRPVDRYDGRRREDDDDDDLDRRGRRSRKDDSWSSRLFRSLSRAPR</sequence>
<protein>
    <recommendedName>
        <fullName evidence="4">DUF4283 domain-containing protein</fullName>
    </recommendedName>
</protein>
<reference evidence="3" key="1">
    <citation type="journal article" date="2019" name="Nat. Commun.">
        <title>The genome of broomcorn millet.</title>
        <authorList>
            <person name="Zou C."/>
            <person name="Miki D."/>
            <person name="Li D."/>
            <person name="Tang Q."/>
            <person name="Xiao L."/>
            <person name="Rajput S."/>
            <person name="Deng P."/>
            <person name="Jia W."/>
            <person name="Huang R."/>
            <person name="Zhang M."/>
            <person name="Sun Y."/>
            <person name="Hu J."/>
            <person name="Fu X."/>
            <person name="Schnable P.S."/>
            <person name="Li F."/>
            <person name="Zhang H."/>
            <person name="Feng B."/>
            <person name="Zhu X."/>
            <person name="Liu R."/>
            <person name="Schnable J.C."/>
            <person name="Zhu J.-K."/>
            <person name="Zhang H."/>
        </authorList>
    </citation>
    <scope>NUCLEOTIDE SEQUENCE [LARGE SCALE GENOMIC DNA]</scope>
</reference>
<accession>A0A3L6S126</accession>
<proteinExistence type="predicted"/>
<feature type="compositionally biased region" description="Basic and acidic residues" evidence="1">
    <location>
        <begin position="223"/>
        <end position="267"/>
    </location>
</feature>
<feature type="region of interest" description="Disordered" evidence="1">
    <location>
        <begin position="222"/>
        <end position="300"/>
    </location>
</feature>
<evidence type="ECO:0000313" key="2">
    <source>
        <dbReference type="EMBL" id="RLN12339.1"/>
    </source>
</evidence>
<dbReference type="PANTHER" id="PTHR33087:SF48">
    <property type="entry name" value="CCHC-TYPE DOMAIN-CONTAINING PROTEIN"/>
    <property type="match status" value="1"/>
</dbReference>
<organism evidence="2 3">
    <name type="scientific">Panicum miliaceum</name>
    <name type="common">Proso millet</name>
    <name type="synonym">Broomcorn millet</name>
    <dbReference type="NCBI Taxonomy" id="4540"/>
    <lineage>
        <taxon>Eukaryota</taxon>
        <taxon>Viridiplantae</taxon>
        <taxon>Streptophyta</taxon>
        <taxon>Embryophyta</taxon>
        <taxon>Tracheophyta</taxon>
        <taxon>Spermatophyta</taxon>
        <taxon>Magnoliopsida</taxon>
        <taxon>Liliopsida</taxon>
        <taxon>Poales</taxon>
        <taxon>Poaceae</taxon>
        <taxon>PACMAD clade</taxon>
        <taxon>Panicoideae</taxon>
        <taxon>Panicodae</taxon>
        <taxon>Paniceae</taxon>
        <taxon>Panicinae</taxon>
        <taxon>Panicum</taxon>
        <taxon>Panicum sect. Panicum</taxon>
    </lineage>
</organism>
<keyword evidence="3" id="KW-1185">Reference proteome</keyword>
<evidence type="ECO:0000313" key="3">
    <source>
        <dbReference type="Proteomes" id="UP000275267"/>
    </source>
</evidence>
<comment type="caution">
    <text evidence="2">The sequence shown here is derived from an EMBL/GenBank/DDBJ whole genome shotgun (WGS) entry which is preliminary data.</text>
</comment>
<dbReference type="InterPro" id="IPR053253">
    <property type="entry name" value="Sex_diff_modulator"/>
</dbReference>